<keyword evidence="3" id="KW-0862">Zinc</keyword>
<feature type="compositionally biased region" description="Polar residues" evidence="5">
    <location>
        <begin position="369"/>
        <end position="394"/>
    </location>
</feature>
<feature type="compositionally biased region" description="Polar residues" evidence="5">
    <location>
        <begin position="7"/>
        <end position="16"/>
    </location>
</feature>
<feature type="compositionally biased region" description="Acidic residues" evidence="5">
    <location>
        <begin position="185"/>
        <end position="194"/>
    </location>
</feature>
<protein>
    <submittedName>
        <fullName evidence="7">RUN and FYVE domain-containing protein 1</fullName>
    </submittedName>
</protein>
<name>K0KNC3_WICCF</name>
<dbReference type="SUPFAM" id="SSF57903">
    <property type="entry name" value="FYVE/PHD zinc finger"/>
    <property type="match status" value="1"/>
</dbReference>
<feature type="region of interest" description="Disordered" evidence="5">
    <location>
        <begin position="253"/>
        <end position="410"/>
    </location>
</feature>
<feature type="region of interest" description="Disordered" evidence="5">
    <location>
        <begin position="103"/>
        <end position="198"/>
    </location>
</feature>
<evidence type="ECO:0000313" key="8">
    <source>
        <dbReference type="Proteomes" id="UP000009328"/>
    </source>
</evidence>
<feature type="compositionally biased region" description="Low complexity" evidence="5">
    <location>
        <begin position="29"/>
        <end position="54"/>
    </location>
</feature>
<accession>K0KNC3</accession>
<feature type="compositionally biased region" description="Low complexity" evidence="5">
    <location>
        <begin position="316"/>
        <end position="368"/>
    </location>
</feature>
<dbReference type="CDD" id="cd15760">
    <property type="entry name" value="FYVE_scVPS27p_like"/>
    <property type="match status" value="1"/>
</dbReference>
<keyword evidence="8" id="KW-1185">Reference proteome</keyword>
<dbReference type="InterPro" id="IPR000306">
    <property type="entry name" value="Znf_FYVE"/>
</dbReference>
<dbReference type="GO" id="GO:0098588">
    <property type="term" value="C:bounding membrane of organelle"/>
    <property type="evidence" value="ECO:0007669"/>
    <property type="project" value="UniProtKB-ARBA"/>
</dbReference>
<comment type="caution">
    <text evidence="7">The sequence shown here is derived from an EMBL/GenBank/DDBJ whole genome shotgun (WGS) entry which is preliminary data.</text>
</comment>
<dbReference type="EMBL" id="CAIF01000130">
    <property type="protein sequence ID" value="CCH44491.1"/>
    <property type="molecule type" value="Genomic_DNA"/>
</dbReference>
<dbReference type="PROSITE" id="PS50178">
    <property type="entry name" value="ZF_FYVE"/>
    <property type="match status" value="1"/>
</dbReference>
<sequence length="591" mass="66278">MMEENGTIDTHVTHAQQPEKQEHQQETLVSHVSNQQSQVNVNGNVNDNVKHGGNAQNSSAIEEKDLPSEITFEKRSIPKSRTQSVQSVLSSVSLRSFVQNNHLQQAQQQQAQAQAQQQQQQGNGNGAVGNSTKPFLPPSHKSSAKLVDTSSYIQAPATAASSKRRASFEIGQRLPFNQEPKDDAVESDGELEVNEEQKKLTDDALRRLSSFSKFQPAEVDLTPQEPIDTHEQVLQSSSSINSTSQLYMNNYHSRENSTSSLKKPSKPQLSISNSIQHSNSFHRPGSSPLLSRKPQINPSPAAQLRDSRQSFTTLNQLPKQPKQASQQSQPQQQQQQQQQQQKQPQQLQLPSLQQNGTQVSQQQQFQQQLRPTQMSKTNSTSSQRTIDDTSSLRTINDPKRPMYIPAVLRQSPTNLKPEDLKFINELKTKKLISSSPTKPSSFQTNSSLSKTPTKTHWKKDDYRDGCALCSKKFTFFERRHHCRHCGDLYCSEHLSNHISLNLNANFTMDFSNSLLCKVCDLCIVEYEGFIREKLGSFNSTSVNDNEDGNNDSNVNVNVNGNGKDKVNGKKKDKKFDSFVGSIPADWSWSSF</sequence>
<feature type="region of interest" description="Disordered" evidence="5">
    <location>
        <begin position="545"/>
        <end position="569"/>
    </location>
</feature>
<dbReference type="InterPro" id="IPR013083">
    <property type="entry name" value="Znf_RING/FYVE/PHD"/>
</dbReference>
<evidence type="ECO:0000256" key="5">
    <source>
        <dbReference type="SAM" id="MobiDB-lite"/>
    </source>
</evidence>
<feature type="region of interest" description="Disordered" evidence="5">
    <location>
        <begin position="1"/>
        <end position="67"/>
    </location>
</feature>
<dbReference type="Gene3D" id="3.30.40.10">
    <property type="entry name" value="Zinc/RING finger domain, C3HC4 (zinc finger)"/>
    <property type="match status" value="1"/>
</dbReference>
<organism evidence="7 8">
    <name type="scientific">Wickerhamomyces ciferrii (strain ATCC 14091 / BCRC 22168 / CBS 111 / JCM 3599 / NBRC 0793 / NRRL Y-1031 F-60-10)</name>
    <name type="common">Yeast</name>
    <name type="synonym">Pichia ciferrii</name>
    <dbReference type="NCBI Taxonomy" id="1206466"/>
    <lineage>
        <taxon>Eukaryota</taxon>
        <taxon>Fungi</taxon>
        <taxon>Dikarya</taxon>
        <taxon>Ascomycota</taxon>
        <taxon>Saccharomycotina</taxon>
        <taxon>Saccharomycetes</taxon>
        <taxon>Phaffomycetales</taxon>
        <taxon>Wickerhamomycetaceae</taxon>
        <taxon>Wickerhamomyces</taxon>
    </lineage>
</organism>
<keyword evidence="2 4" id="KW-0863">Zinc-finger</keyword>
<dbReference type="InterPro" id="IPR017455">
    <property type="entry name" value="Znf_FYVE-rel"/>
</dbReference>
<evidence type="ECO:0000256" key="4">
    <source>
        <dbReference type="PROSITE-ProRule" id="PRU00091"/>
    </source>
</evidence>
<dbReference type="HOGENOM" id="CLU_020649_0_0_1"/>
<feature type="compositionally biased region" description="Low complexity" evidence="5">
    <location>
        <begin position="104"/>
        <end position="121"/>
    </location>
</feature>
<dbReference type="InParanoid" id="K0KNC3"/>
<dbReference type="PANTHER" id="PTHR23164">
    <property type="entry name" value="EARLY ENDOSOME ANTIGEN 1"/>
    <property type="match status" value="1"/>
</dbReference>
<dbReference type="AlphaFoldDB" id="K0KNC3"/>
<dbReference type="Pfam" id="PF01363">
    <property type="entry name" value="FYVE"/>
    <property type="match status" value="1"/>
</dbReference>
<evidence type="ECO:0000256" key="1">
    <source>
        <dbReference type="ARBA" id="ARBA00022723"/>
    </source>
</evidence>
<feature type="domain" description="FYVE-type" evidence="6">
    <location>
        <begin position="460"/>
        <end position="527"/>
    </location>
</feature>
<dbReference type="FunCoup" id="K0KNC3">
    <property type="interactions" value="171"/>
</dbReference>
<evidence type="ECO:0000259" key="6">
    <source>
        <dbReference type="PROSITE" id="PS50178"/>
    </source>
</evidence>
<proteinExistence type="predicted"/>
<dbReference type="GO" id="GO:0032266">
    <property type="term" value="F:phosphatidylinositol-3-phosphate binding"/>
    <property type="evidence" value="ECO:0007669"/>
    <property type="project" value="UniProtKB-ARBA"/>
</dbReference>
<reference evidence="7 8" key="1">
    <citation type="journal article" date="2012" name="Eukaryot. Cell">
        <title>Draft genome sequence of Wickerhamomyces ciferrii NRRL Y-1031 F-60-10.</title>
        <authorList>
            <person name="Schneider J."/>
            <person name="Andrea H."/>
            <person name="Blom J."/>
            <person name="Jaenicke S."/>
            <person name="Ruckert C."/>
            <person name="Schorsch C."/>
            <person name="Szczepanowski R."/>
            <person name="Farwick M."/>
            <person name="Goesmann A."/>
            <person name="Puhler A."/>
            <person name="Schaffer S."/>
            <person name="Tauch A."/>
            <person name="Kohler T."/>
            <person name="Brinkrolf K."/>
        </authorList>
    </citation>
    <scope>NUCLEOTIDE SEQUENCE [LARGE SCALE GENOMIC DNA]</scope>
    <source>
        <strain evidence="8">ATCC 14091 / BCRC 22168 / CBS 111 / JCM 3599 / NBRC 0793 / NRRL Y-1031 F-60-10</strain>
    </source>
</reference>
<dbReference type="eggNOG" id="KOG1729">
    <property type="taxonomic scope" value="Eukaryota"/>
</dbReference>
<evidence type="ECO:0000313" key="7">
    <source>
        <dbReference type="EMBL" id="CCH44491.1"/>
    </source>
</evidence>
<dbReference type="PANTHER" id="PTHR23164:SF30">
    <property type="entry name" value="EARLY ENDOSOME ANTIGEN 1"/>
    <property type="match status" value="1"/>
</dbReference>
<feature type="compositionally biased region" description="Low complexity" evidence="5">
    <location>
        <begin position="257"/>
        <end position="272"/>
    </location>
</feature>
<dbReference type="InterPro" id="IPR011011">
    <property type="entry name" value="Znf_FYVE_PHD"/>
</dbReference>
<dbReference type="STRING" id="1206466.K0KNC3"/>
<keyword evidence="1" id="KW-0479">Metal-binding</keyword>
<feature type="region of interest" description="Disordered" evidence="5">
    <location>
        <begin position="433"/>
        <end position="454"/>
    </location>
</feature>
<dbReference type="SMART" id="SM00064">
    <property type="entry name" value="FYVE"/>
    <property type="match status" value="1"/>
</dbReference>
<evidence type="ECO:0000256" key="3">
    <source>
        <dbReference type="ARBA" id="ARBA00022833"/>
    </source>
</evidence>
<feature type="compositionally biased region" description="Low complexity" evidence="5">
    <location>
        <begin position="550"/>
        <end position="561"/>
    </location>
</feature>
<gene>
    <name evidence="7" type="ORF">BN7_4055</name>
</gene>
<dbReference type="Proteomes" id="UP000009328">
    <property type="component" value="Unassembled WGS sequence"/>
</dbReference>
<dbReference type="GO" id="GO:0008270">
    <property type="term" value="F:zinc ion binding"/>
    <property type="evidence" value="ECO:0007669"/>
    <property type="project" value="UniProtKB-KW"/>
</dbReference>
<evidence type="ECO:0000256" key="2">
    <source>
        <dbReference type="ARBA" id="ARBA00022771"/>
    </source>
</evidence>